<gene>
    <name evidence="3" type="ORF">SK128_003343</name>
</gene>
<keyword evidence="2" id="KW-0732">Signal</keyword>
<keyword evidence="1" id="KW-0472">Membrane</keyword>
<dbReference type="Proteomes" id="UP001381693">
    <property type="component" value="Unassembled WGS sequence"/>
</dbReference>
<organism evidence="3 4">
    <name type="scientific">Halocaridina rubra</name>
    <name type="common">Hawaiian red shrimp</name>
    <dbReference type="NCBI Taxonomy" id="373956"/>
    <lineage>
        <taxon>Eukaryota</taxon>
        <taxon>Metazoa</taxon>
        <taxon>Ecdysozoa</taxon>
        <taxon>Arthropoda</taxon>
        <taxon>Crustacea</taxon>
        <taxon>Multicrustacea</taxon>
        <taxon>Malacostraca</taxon>
        <taxon>Eumalacostraca</taxon>
        <taxon>Eucarida</taxon>
        <taxon>Decapoda</taxon>
        <taxon>Pleocyemata</taxon>
        <taxon>Caridea</taxon>
        <taxon>Atyoidea</taxon>
        <taxon>Atyidae</taxon>
        <taxon>Halocaridina</taxon>
    </lineage>
</organism>
<evidence type="ECO:0000256" key="1">
    <source>
        <dbReference type="SAM" id="Phobius"/>
    </source>
</evidence>
<accession>A0AAN8WY13</accession>
<keyword evidence="1" id="KW-0812">Transmembrane</keyword>
<feature type="non-terminal residue" evidence="3">
    <location>
        <position position="351"/>
    </location>
</feature>
<dbReference type="EMBL" id="JAXCGZ010015292">
    <property type="protein sequence ID" value="KAK7070608.1"/>
    <property type="molecule type" value="Genomic_DNA"/>
</dbReference>
<feature type="chain" id="PRO_5042979472" evidence="2">
    <location>
        <begin position="23"/>
        <end position="351"/>
    </location>
</feature>
<feature type="signal peptide" evidence="2">
    <location>
        <begin position="1"/>
        <end position="22"/>
    </location>
</feature>
<evidence type="ECO:0000313" key="3">
    <source>
        <dbReference type="EMBL" id="KAK7070608.1"/>
    </source>
</evidence>
<sequence>MPKGGGISMIFMFLVLGTPSHAQPCAIIPQGDIGCPFYKMEIPSLDWCIVDRFNKFGLSFYVKPRNNFKQQLIRLYLNEKDINIRGDQFPKPDKWYEISISKRSGGVDYHVFIDDEQVSTAPINITANELTVWVYGSLYYSKSCNPNTSEFLIFDQPWWIIAASGGAIILLMVLITMVIILVIRRKRTSNRRNPMKKHAWSIHKSTSGDLGLQCQSFPTPEIRRQNAYKANDLQELNSYVTHTTAKPMQVQGVVYPANTCNKENTYKTISEIGQPVYDDEEGHYEKVLGLKYFNPRAEKPFPFYSLEQEQHNGCTSQNHRGVCESGYDEREFDPSAGGWDGYLASFHLFQH</sequence>
<keyword evidence="1" id="KW-1133">Transmembrane helix</keyword>
<name>A0AAN8WY13_HALRR</name>
<comment type="caution">
    <text evidence="3">The sequence shown here is derived from an EMBL/GenBank/DDBJ whole genome shotgun (WGS) entry which is preliminary data.</text>
</comment>
<protein>
    <submittedName>
        <fullName evidence="3">Uncharacterized protein</fullName>
    </submittedName>
</protein>
<keyword evidence="4" id="KW-1185">Reference proteome</keyword>
<evidence type="ECO:0000256" key="2">
    <source>
        <dbReference type="SAM" id="SignalP"/>
    </source>
</evidence>
<feature type="transmembrane region" description="Helical" evidence="1">
    <location>
        <begin position="158"/>
        <end position="183"/>
    </location>
</feature>
<proteinExistence type="predicted"/>
<reference evidence="3 4" key="1">
    <citation type="submission" date="2023-11" db="EMBL/GenBank/DDBJ databases">
        <title>Halocaridina rubra genome assembly.</title>
        <authorList>
            <person name="Smith C."/>
        </authorList>
    </citation>
    <scope>NUCLEOTIDE SEQUENCE [LARGE SCALE GENOMIC DNA]</scope>
    <source>
        <strain evidence="3">EP-1</strain>
        <tissue evidence="3">Whole</tissue>
    </source>
</reference>
<evidence type="ECO:0000313" key="4">
    <source>
        <dbReference type="Proteomes" id="UP001381693"/>
    </source>
</evidence>
<dbReference type="AlphaFoldDB" id="A0AAN8WY13"/>